<feature type="transmembrane region" description="Helical" evidence="10">
    <location>
        <begin position="6"/>
        <end position="24"/>
    </location>
</feature>
<name>A0AAJ6Z2Z4_PAPXU</name>
<dbReference type="GO" id="GO:0005886">
    <property type="term" value="C:plasma membrane"/>
    <property type="evidence" value="ECO:0007669"/>
    <property type="project" value="UniProtKB-SubCell"/>
</dbReference>
<dbReference type="RefSeq" id="XP_013164433.1">
    <property type="nucleotide sequence ID" value="XM_013308979.1"/>
</dbReference>
<dbReference type="GeneID" id="106115549"/>
<evidence type="ECO:0000256" key="6">
    <source>
        <dbReference type="ARBA" id="ARBA00022989"/>
    </source>
</evidence>
<protein>
    <recommendedName>
        <fullName evidence="10">Odorant receptor</fullName>
    </recommendedName>
</protein>
<keyword evidence="4 10" id="KW-0812">Transmembrane</keyword>
<comment type="similarity">
    <text evidence="10">Belongs to the insect chemoreceptor superfamily. Heteromeric odorant receptor channel (TC 1.A.69) family.</text>
</comment>
<sequence>MSAKNLTASFFKTLNGYLYFFGVSNLWLDSMDHKLSTINRRISKVITICLYIFVTLEILAFFTQPNLTEKQSSDRFLFGLSHPILINYYTSIEYHKEKLQKIIHTLTVDLKNVYNNKKVERHMIRKSKLYSAAYLFSFSSALISYGIDGLMQVLKKDGTFTTVITAWPDVEDRSIYANIARVISYILWWIFMTRMSAIYVLVICLTSCLSHQYKNLRSYFYDLVEIFDEHDLSQEEKEKKYEDSVMIGIKLHSDTLWCTRQSETACGIVFSGQILVNISVLCLLMLQMVNSERTLSNALATITTGVTMLISTGFFMWSAGDVTVEASLLSTAMYSSGWENCQKDCSVRIRRLLVIAMAQSQRQVTLRSFGIIELSYQSYVSIVKSSYSVFSILY</sequence>
<keyword evidence="8 10" id="KW-0675">Receptor</keyword>
<feature type="transmembrane region" description="Helical" evidence="10">
    <location>
        <begin position="45"/>
        <end position="63"/>
    </location>
</feature>
<keyword evidence="2" id="KW-1003">Cell membrane</keyword>
<dbReference type="Proteomes" id="UP000694872">
    <property type="component" value="Unplaced"/>
</dbReference>
<keyword evidence="6 10" id="KW-1133">Transmembrane helix</keyword>
<feature type="transmembrane region" description="Helical" evidence="10">
    <location>
        <begin position="186"/>
        <end position="209"/>
    </location>
</feature>
<comment type="subcellular location">
    <subcellularLocation>
        <location evidence="1 10">Cell membrane</location>
        <topology evidence="1 10">Multi-pass membrane protein</topology>
    </subcellularLocation>
</comment>
<feature type="transmembrane region" description="Helical" evidence="10">
    <location>
        <begin position="265"/>
        <end position="286"/>
    </location>
</feature>
<evidence type="ECO:0000256" key="1">
    <source>
        <dbReference type="ARBA" id="ARBA00004651"/>
    </source>
</evidence>
<evidence type="ECO:0000256" key="2">
    <source>
        <dbReference type="ARBA" id="ARBA00022475"/>
    </source>
</evidence>
<feature type="transmembrane region" description="Helical" evidence="10">
    <location>
        <begin position="75"/>
        <end position="92"/>
    </location>
</feature>
<organism evidence="11">
    <name type="scientific">Papilio xuthus</name>
    <name type="common">Asian swallowtail butterfly</name>
    <dbReference type="NCBI Taxonomy" id="66420"/>
    <lineage>
        <taxon>Eukaryota</taxon>
        <taxon>Metazoa</taxon>
        <taxon>Ecdysozoa</taxon>
        <taxon>Arthropoda</taxon>
        <taxon>Hexapoda</taxon>
        <taxon>Insecta</taxon>
        <taxon>Pterygota</taxon>
        <taxon>Neoptera</taxon>
        <taxon>Endopterygota</taxon>
        <taxon>Lepidoptera</taxon>
        <taxon>Glossata</taxon>
        <taxon>Ditrysia</taxon>
        <taxon>Papilionoidea</taxon>
        <taxon>Papilionidae</taxon>
        <taxon>Papilioninae</taxon>
        <taxon>Papilio</taxon>
    </lineage>
</organism>
<evidence type="ECO:0000256" key="7">
    <source>
        <dbReference type="ARBA" id="ARBA00023136"/>
    </source>
</evidence>
<keyword evidence="3 10" id="KW-0716">Sensory transduction</keyword>
<evidence type="ECO:0000256" key="3">
    <source>
        <dbReference type="ARBA" id="ARBA00022606"/>
    </source>
</evidence>
<feature type="transmembrane region" description="Helical" evidence="10">
    <location>
        <begin position="129"/>
        <end position="147"/>
    </location>
</feature>
<dbReference type="Pfam" id="PF02949">
    <property type="entry name" value="7tm_6"/>
    <property type="match status" value="1"/>
</dbReference>
<keyword evidence="9 10" id="KW-0807">Transducer</keyword>
<evidence type="ECO:0000256" key="10">
    <source>
        <dbReference type="RuleBase" id="RU351113"/>
    </source>
</evidence>
<feature type="transmembrane region" description="Helical" evidence="10">
    <location>
        <begin position="298"/>
        <end position="317"/>
    </location>
</feature>
<evidence type="ECO:0000256" key="5">
    <source>
        <dbReference type="ARBA" id="ARBA00022725"/>
    </source>
</evidence>
<keyword evidence="5 10" id="KW-0552">Olfaction</keyword>
<evidence type="ECO:0000313" key="11">
    <source>
        <dbReference type="RefSeq" id="XP_013164433.1"/>
    </source>
</evidence>
<dbReference type="PANTHER" id="PTHR21137">
    <property type="entry name" value="ODORANT RECEPTOR"/>
    <property type="match status" value="1"/>
</dbReference>
<evidence type="ECO:0000256" key="4">
    <source>
        <dbReference type="ARBA" id="ARBA00022692"/>
    </source>
</evidence>
<dbReference type="GO" id="GO:0004984">
    <property type="term" value="F:olfactory receptor activity"/>
    <property type="evidence" value="ECO:0007669"/>
    <property type="project" value="InterPro"/>
</dbReference>
<evidence type="ECO:0000256" key="8">
    <source>
        <dbReference type="ARBA" id="ARBA00023170"/>
    </source>
</evidence>
<dbReference type="InterPro" id="IPR004117">
    <property type="entry name" value="7tm6_olfct_rcpt"/>
</dbReference>
<proteinExistence type="inferred from homology"/>
<dbReference type="KEGG" id="pxu:106115549"/>
<reference evidence="11" key="1">
    <citation type="submission" date="2025-08" db="UniProtKB">
        <authorList>
            <consortium name="RefSeq"/>
        </authorList>
    </citation>
    <scope>IDENTIFICATION</scope>
</reference>
<accession>A0AAJ6Z2Z4</accession>
<dbReference type="GO" id="GO:0005549">
    <property type="term" value="F:odorant binding"/>
    <property type="evidence" value="ECO:0007669"/>
    <property type="project" value="InterPro"/>
</dbReference>
<dbReference type="PANTHER" id="PTHR21137:SF35">
    <property type="entry name" value="ODORANT RECEPTOR 19A-RELATED"/>
    <property type="match status" value="1"/>
</dbReference>
<evidence type="ECO:0000256" key="9">
    <source>
        <dbReference type="ARBA" id="ARBA00023224"/>
    </source>
</evidence>
<dbReference type="AlphaFoldDB" id="A0AAJ6Z2Z4"/>
<gene>
    <name evidence="11" type="primary">LOC106115549</name>
</gene>
<keyword evidence="7 10" id="KW-0472">Membrane</keyword>
<dbReference type="GO" id="GO:0007165">
    <property type="term" value="P:signal transduction"/>
    <property type="evidence" value="ECO:0007669"/>
    <property type="project" value="UniProtKB-KW"/>
</dbReference>